<sequence length="201" mass="23060">MDNNEGGSSNLNIPKVDDTNYLHWSMQMEAHLCHKGLTKYITETTEAINIKHAETVDTLMNYMSETTFKAIITPQNEENPYKIWSSILFIVKRPSATLTKLQEMMHLEESWKNRMPVVSKSNEKSSKEQSDAAAALMQHNPEATSHNSKNCWQLHPEQRPHPSQMIPPLAKLLLLSMLKSRTGMSLRYLSYSRKQQASRLC</sequence>
<evidence type="ECO:0008006" key="3">
    <source>
        <dbReference type="Google" id="ProtNLM"/>
    </source>
</evidence>
<accession>A0A0L6VER0</accession>
<protein>
    <recommendedName>
        <fullName evidence="3">DUF4219 domain-containing protein</fullName>
    </recommendedName>
</protein>
<evidence type="ECO:0000313" key="2">
    <source>
        <dbReference type="Proteomes" id="UP000037035"/>
    </source>
</evidence>
<proteinExistence type="predicted"/>
<dbReference type="EMBL" id="LAVV01006627">
    <property type="protein sequence ID" value="KNZ59042.1"/>
    <property type="molecule type" value="Genomic_DNA"/>
</dbReference>
<evidence type="ECO:0000313" key="1">
    <source>
        <dbReference type="EMBL" id="KNZ59042.1"/>
    </source>
</evidence>
<gene>
    <name evidence="1" type="ORF">VP01_1810g3</name>
</gene>
<dbReference type="Proteomes" id="UP000037035">
    <property type="component" value="Unassembled WGS sequence"/>
</dbReference>
<dbReference type="OrthoDB" id="2513953at2759"/>
<organism evidence="1 2">
    <name type="scientific">Puccinia sorghi</name>
    <dbReference type="NCBI Taxonomy" id="27349"/>
    <lineage>
        <taxon>Eukaryota</taxon>
        <taxon>Fungi</taxon>
        <taxon>Dikarya</taxon>
        <taxon>Basidiomycota</taxon>
        <taxon>Pucciniomycotina</taxon>
        <taxon>Pucciniomycetes</taxon>
        <taxon>Pucciniales</taxon>
        <taxon>Pucciniaceae</taxon>
        <taxon>Puccinia</taxon>
    </lineage>
</organism>
<keyword evidence="2" id="KW-1185">Reference proteome</keyword>
<name>A0A0L6VER0_9BASI</name>
<comment type="caution">
    <text evidence="1">The sequence shown here is derived from an EMBL/GenBank/DDBJ whole genome shotgun (WGS) entry which is preliminary data.</text>
</comment>
<dbReference type="VEuPathDB" id="FungiDB:VP01_1810g3"/>
<dbReference type="AlphaFoldDB" id="A0A0L6VER0"/>
<reference evidence="1 2" key="1">
    <citation type="submission" date="2015-08" db="EMBL/GenBank/DDBJ databases">
        <title>Next Generation Sequencing and Analysis of the Genome of Puccinia sorghi L Schw, the Causal Agent of Maize Common Rust.</title>
        <authorList>
            <person name="Rochi L."/>
            <person name="Burguener G."/>
            <person name="Darino M."/>
            <person name="Turjanski A."/>
            <person name="Kreff E."/>
            <person name="Dieguez M.J."/>
            <person name="Sacco F."/>
        </authorList>
    </citation>
    <scope>NUCLEOTIDE SEQUENCE [LARGE SCALE GENOMIC DNA]</scope>
    <source>
        <strain evidence="1 2">RO10H11247</strain>
    </source>
</reference>